<dbReference type="Proteomes" id="UP001595648">
    <property type="component" value="Unassembled WGS sequence"/>
</dbReference>
<proteinExistence type="predicted"/>
<reference evidence="2" key="1">
    <citation type="journal article" date="2019" name="Int. J. Syst. Evol. Microbiol.">
        <title>The Global Catalogue of Microorganisms (GCM) 10K type strain sequencing project: providing services to taxonomists for standard genome sequencing and annotation.</title>
        <authorList>
            <consortium name="The Broad Institute Genomics Platform"/>
            <consortium name="The Broad Institute Genome Sequencing Center for Infectious Disease"/>
            <person name="Wu L."/>
            <person name="Ma J."/>
        </authorList>
    </citation>
    <scope>NUCLEOTIDE SEQUENCE [LARGE SCALE GENOMIC DNA]</scope>
    <source>
        <strain evidence="2">ICMP 19515</strain>
    </source>
</reference>
<dbReference type="Pfam" id="PF05284">
    <property type="entry name" value="DUF736"/>
    <property type="match status" value="1"/>
</dbReference>
<dbReference type="InterPro" id="IPR007948">
    <property type="entry name" value="DUF736"/>
</dbReference>
<protein>
    <submittedName>
        <fullName evidence="1">DUF736 domain-containing protein</fullName>
    </submittedName>
</protein>
<accession>A0ABV7ML47</accession>
<sequence>MSQIGIFTRNDDGFFGNICTLTIDAKLAILPIEKSDAEHAPEHRIYCDGVEIGAAWDRTGEKAGAYLSVLIDDPSFTQPIRANLFQVATEQDVWNLHWSRPSKREERA</sequence>
<comment type="caution">
    <text evidence="1">The sequence shown here is derived from an EMBL/GenBank/DDBJ whole genome shotgun (WGS) entry which is preliminary data.</text>
</comment>
<name>A0ABV7ML47_9HYPH</name>
<organism evidence="1 2">
    <name type="scientific">Mesorhizobium cantuariense</name>
    <dbReference type="NCBI Taxonomy" id="1300275"/>
    <lineage>
        <taxon>Bacteria</taxon>
        <taxon>Pseudomonadati</taxon>
        <taxon>Pseudomonadota</taxon>
        <taxon>Alphaproteobacteria</taxon>
        <taxon>Hyphomicrobiales</taxon>
        <taxon>Phyllobacteriaceae</taxon>
        <taxon>Mesorhizobium</taxon>
    </lineage>
</organism>
<evidence type="ECO:0000313" key="2">
    <source>
        <dbReference type="Proteomes" id="UP001595648"/>
    </source>
</evidence>
<evidence type="ECO:0000313" key="1">
    <source>
        <dbReference type="EMBL" id="MFC3321383.1"/>
    </source>
</evidence>
<dbReference type="RefSeq" id="WP_378977706.1">
    <property type="nucleotide sequence ID" value="NZ_JBHRVD010000001.1"/>
</dbReference>
<gene>
    <name evidence="1" type="ORF">ACFOJ9_06280</name>
</gene>
<keyword evidence="2" id="KW-1185">Reference proteome</keyword>
<dbReference type="EMBL" id="JBHRVD010000001">
    <property type="protein sequence ID" value="MFC3321383.1"/>
    <property type="molecule type" value="Genomic_DNA"/>
</dbReference>